<keyword evidence="9" id="KW-0472">Membrane</keyword>
<evidence type="ECO:0000256" key="8">
    <source>
        <dbReference type="SAM" id="MobiDB-lite"/>
    </source>
</evidence>
<feature type="compositionally biased region" description="Basic and acidic residues" evidence="8">
    <location>
        <begin position="380"/>
        <end position="389"/>
    </location>
</feature>
<dbReference type="Pfam" id="PF00069">
    <property type="entry name" value="Pkinase"/>
    <property type="match status" value="1"/>
</dbReference>
<dbReference type="Gene3D" id="1.10.510.10">
    <property type="entry name" value="Transferase(Phosphotransferase) domain 1"/>
    <property type="match status" value="1"/>
</dbReference>
<feature type="compositionally biased region" description="Gly residues" evidence="8">
    <location>
        <begin position="363"/>
        <end position="378"/>
    </location>
</feature>
<dbReference type="EMBL" id="BAABFB010000075">
    <property type="protein sequence ID" value="GAA4489069.1"/>
    <property type="molecule type" value="Genomic_DNA"/>
</dbReference>
<comment type="caution">
    <text evidence="11">The sequence shown here is derived from an EMBL/GenBank/DDBJ whole genome shotgun (WGS) entry which is preliminary data.</text>
</comment>
<evidence type="ECO:0000256" key="1">
    <source>
        <dbReference type="ARBA" id="ARBA00012513"/>
    </source>
</evidence>
<evidence type="ECO:0000256" key="4">
    <source>
        <dbReference type="ARBA" id="ARBA00022741"/>
    </source>
</evidence>
<organism evidence="11 12">
    <name type="scientific">Rhodococcus olei</name>
    <dbReference type="NCBI Taxonomy" id="2161675"/>
    <lineage>
        <taxon>Bacteria</taxon>
        <taxon>Bacillati</taxon>
        <taxon>Actinomycetota</taxon>
        <taxon>Actinomycetes</taxon>
        <taxon>Mycobacteriales</taxon>
        <taxon>Nocardiaceae</taxon>
        <taxon>Rhodococcus</taxon>
    </lineage>
</organism>
<keyword evidence="4 7" id="KW-0547">Nucleotide-binding</keyword>
<dbReference type="InterPro" id="IPR011009">
    <property type="entry name" value="Kinase-like_dom_sf"/>
</dbReference>
<dbReference type="Gene3D" id="3.30.200.20">
    <property type="entry name" value="Phosphorylase Kinase, domain 1"/>
    <property type="match status" value="1"/>
</dbReference>
<feature type="binding site" evidence="7">
    <location>
        <position position="40"/>
    </location>
    <ligand>
        <name>ATP</name>
        <dbReference type="ChEBI" id="CHEBI:30616"/>
    </ligand>
</feature>
<protein>
    <recommendedName>
        <fullName evidence="1">non-specific serine/threonine protein kinase</fullName>
        <ecNumber evidence="1">2.7.11.1</ecNumber>
    </recommendedName>
</protein>
<feature type="transmembrane region" description="Helical" evidence="9">
    <location>
        <begin position="301"/>
        <end position="321"/>
    </location>
</feature>
<feature type="compositionally biased region" description="Low complexity" evidence="8">
    <location>
        <begin position="325"/>
        <end position="347"/>
    </location>
</feature>
<reference evidence="12" key="1">
    <citation type="journal article" date="2019" name="Int. J. Syst. Evol. Microbiol.">
        <title>The Global Catalogue of Microorganisms (GCM) 10K type strain sequencing project: providing services to taxonomists for standard genome sequencing and annotation.</title>
        <authorList>
            <consortium name="The Broad Institute Genomics Platform"/>
            <consortium name="The Broad Institute Genome Sequencing Center for Infectious Disease"/>
            <person name="Wu L."/>
            <person name="Ma J."/>
        </authorList>
    </citation>
    <scope>NUCLEOTIDE SEQUENCE [LARGE SCALE GENOMIC DNA]</scope>
    <source>
        <strain evidence="12">JCM 32206</strain>
    </source>
</reference>
<dbReference type="InterPro" id="IPR017441">
    <property type="entry name" value="Protein_kinase_ATP_BS"/>
</dbReference>
<dbReference type="PANTHER" id="PTHR43289:SF6">
    <property type="entry name" value="SERINE_THREONINE-PROTEIN KINASE NEKL-3"/>
    <property type="match status" value="1"/>
</dbReference>
<name>A0ABP8PKZ1_9NOCA</name>
<dbReference type="PROSITE" id="PS50011">
    <property type="entry name" value="PROTEIN_KINASE_DOM"/>
    <property type="match status" value="1"/>
</dbReference>
<keyword evidence="3" id="KW-0808">Transferase</keyword>
<dbReference type="SUPFAM" id="SSF56112">
    <property type="entry name" value="Protein kinase-like (PK-like)"/>
    <property type="match status" value="1"/>
</dbReference>
<evidence type="ECO:0000256" key="9">
    <source>
        <dbReference type="SAM" id="Phobius"/>
    </source>
</evidence>
<dbReference type="InterPro" id="IPR008271">
    <property type="entry name" value="Ser/Thr_kinase_AS"/>
</dbReference>
<evidence type="ECO:0000256" key="5">
    <source>
        <dbReference type="ARBA" id="ARBA00022777"/>
    </source>
</evidence>
<evidence type="ECO:0000256" key="7">
    <source>
        <dbReference type="PROSITE-ProRule" id="PRU10141"/>
    </source>
</evidence>
<dbReference type="PANTHER" id="PTHR43289">
    <property type="entry name" value="MITOGEN-ACTIVATED PROTEIN KINASE KINASE KINASE 20-RELATED"/>
    <property type="match status" value="1"/>
</dbReference>
<keyword evidence="9" id="KW-0812">Transmembrane</keyword>
<keyword evidence="6 7" id="KW-0067">ATP-binding</keyword>
<dbReference type="PROSITE" id="PS00107">
    <property type="entry name" value="PROTEIN_KINASE_ATP"/>
    <property type="match status" value="1"/>
</dbReference>
<gene>
    <name evidence="11" type="ORF">GCM10023094_50020</name>
</gene>
<evidence type="ECO:0000259" key="10">
    <source>
        <dbReference type="PROSITE" id="PS50011"/>
    </source>
</evidence>
<keyword evidence="12" id="KW-1185">Reference proteome</keyword>
<proteinExistence type="predicted"/>
<sequence>MSVTVVLAGRYELRGVLGRGGMADVHEGWDRRLGRPVAVKVLRAELASAPDTRRRFESEARLAATLNHPNVVAVHDSGEDGGVPFIVMERLPGRSLADDIRTGPLPGPRVRTILTQILAALGAAHASGILHRDIKPANVLFDAAGTVKVTDFGIAKSADTDHTAAGLVLGTVAYLGPDRIAGKPATAADDLYAVGVVGYEALSGRRPFAGETSIALAHAIMNGQYPPLAALRPDVDPALVEVIDRAMTRDPRHRFPDAHAMATALQAPRPTAPPPTRVFTPAAPAPAASPAPVRRSRRTGVIAAVAALLVAVALVALAVAMRDDGSTVGPTTVSPTRPPVTSTALVPVAPPVTNAPPPTNPGPGNGSHGNHNGNGGAGKTNEKGDKSGN</sequence>
<keyword evidence="5" id="KW-0418">Kinase</keyword>
<dbReference type="CDD" id="cd14014">
    <property type="entry name" value="STKc_PknB_like"/>
    <property type="match status" value="1"/>
</dbReference>
<evidence type="ECO:0000256" key="3">
    <source>
        <dbReference type="ARBA" id="ARBA00022679"/>
    </source>
</evidence>
<feature type="compositionally biased region" description="Pro residues" evidence="8">
    <location>
        <begin position="348"/>
        <end position="361"/>
    </location>
</feature>
<evidence type="ECO:0000313" key="11">
    <source>
        <dbReference type="EMBL" id="GAA4489069.1"/>
    </source>
</evidence>
<dbReference type="EC" id="2.7.11.1" evidence="1"/>
<keyword evidence="9" id="KW-1133">Transmembrane helix</keyword>
<accession>A0ABP8PKZ1</accession>
<dbReference type="InterPro" id="IPR000719">
    <property type="entry name" value="Prot_kinase_dom"/>
</dbReference>
<feature type="region of interest" description="Disordered" evidence="8">
    <location>
        <begin position="325"/>
        <end position="389"/>
    </location>
</feature>
<dbReference type="PROSITE" id="PS00108">
    <property type="entry name" value="PROTEIN_KINASE_ST"/>
    <property type="match status" value="1"/>
</dbReference>
<dbReference type="SMART" id="SM00220">
    <property type="entry name" value="S_TKc"/>
    <property type="match status" value="1"/>
</dbReference>
<dbReference type="Proteomes" id="UP001501183">
    <property type="component" value="Unassembled WGS sequence"/>
</dbReference>
<evidence type="ECO:0000313" key="12">
    <source>
        <dbReference type="Proteomes" id="UP001501183"/>
    </source>
</evidence>
<evidence type="ECO:0000256" key="2">
    <source>
        <dbReference type="ARBA" id="ARBA00022527"/>
    </source>
</evidence>
<keyword evidence="2" id="KW-0723">Serine/threonine-protein kinase</keyword>
<feature type="domain" description="Protein kinase" evidence="10">
    <location>
        <begin position="11"/>
        <end position="272"/>
    </location>
</feature>
<dbReference type="RefSeq" id="WP_345352040.1">
    <property type="nucleotide sequence ID" value="NZ_BAABFB010000075.1"/>
</dbReference>
<evidence type="ECO:0000256" key="6">
    <source>
        <dbReference type="ARBA" id="ARBA00022840"/>
    </source>
</evidence>